<name>A0AA86S5I3_9FABA</name>
<dbReference type="AlphaFoldDB" id="A0AA86S5I3"/>
<proteinExistence type="predicted"/>
<evidence type="ECO:0000256" key="1">
    <source>
        <dbReference type="SAM" id="MobiDB-lite"/>
    </source>
</evidence>
<dbReference type="EMBL" id="OY731398">
    <property type="protein sequence ID" value="CAJ1921709.1"/>
    <property type="molecule type" value="Genomic_DNA"/>
</dbReference>
<dbReference type="Gramene" id="rna-AYBTSS11_LOCUS3802">
    <property type="protein sequence ID" value="CAJ1921709.1"/>
    <property type="gene ID" value="gene-AYBTSS11_LOCUS3802"/>
</dbReference>
<evidence type="ECO:0000313" key="2">
    <source>
        <dbReference type="EMBL" id="CAJ1921709.1"/>
    </source>
</evidence>
<feature type="region of interest" description="Disordered" evidence="1">
    <location>
        <begin position="46"/>
        <end position="76"/>
    </location>
</feature>
<sequence>MSLEAYNETRHFLHSKLNAHFLHHHCRTKKGKKNLTDRFDKLRKWKDRGAMHVGTKSEGDRSEDREGKSEERTENA</sequence>
<accession>A0AA86S5I3</accession>
<protein>
    <submittedName>
        <fullName evidence="2">Uncharacterized protein</fullName>
    </submittedName>
</protein>
<evidence type="ECO:0000313" key="3">
    <source>
        <dbReference type="Proteomes" id="UP001189624"/>
    </source>
</evidence>
<keyword evidence="3" id="KW-1185">Reference proteome</keyword>
<organism evidence="2 3">
    <name type="scientific">Sphenostylis stenocarpa</name>
    <dbReference type="NCBI Taxonomy" id="92480"/>
    <lineage>
        <taxon>Eukaryota</taxon>
        <taxon>Viridiplantae</taxon>
        <taxon>Streptophyta</taxon>
        <taxon>Embryophyta</taxon>
        <taxon>Tracheophyta</taxon>
        <taxon>Spermatophyta</taxon>
        <taxon>Magnoliopsida</taxon>
        <taxon>eudicotyledons</taxon>
        <taxon>Gunneridae</taxon>
        <taxon>Pentapetalae</taxon>
        <taxon>rosids</taxon>
        <taxon>fabids</taxon>
        <taxon>Fabales</taxon>
        <taxon>Fabaceae</taxon>
        <taxon>Papilionoideae</taxon>
        <taxon>50 kb inversion clade</taxon>
        <taxon>NPAAA clade</taxon>
        <taxon>indigoferoid/millettioid clade</taxon>
        <taxon>Phaseoleae</taxon>
        <taxon>Sphenostylis</taxon>
    </lineage>
</organism>
<dbReference type="Proteomes" id="UP001189624">
    <property type="component" value="Chromosome 1"/>
</dbReference>
<reference evidence="2" key="1">
    <citation type="submission" date="2023-10" db="EMBL/GenBank/DDBJ databases">
        <authorList>
            <person name="Domelevo Entfellner J.-B."/>
        </authorList>
    </citation>
    <scope>NUCLEOTIDE SEQUENCE</scope>
</reference>
<gene>
    <name evidence="2" type="ORF">AYBTSS11_LOCUS3802</name>
</gene>